<proteinExistence type="predicted"/>
<dbReference type="EMBL" id="MLCN01000010">
    <property type="protein sequence ID" value="ONG41409.1"/>
    <property type="molecule type" value="Genomic_DNA"/>
</dbReference>
<organism evidence="1 2">
    <name type="scientific">Alkanindiges hydrocarboniclasticus</name>
    <dbReference type="NCBI Taxonomy" id="1907941"/>
    <lineage>
        <taxon>Bacteria</taxon>
        <taxon>Pseudomonadati</taxon>
        <taxon>Pseudomonadota</taxon>
        <taxon>Gammaproteobacteria</taxon>
        <taxon>Moraxellales</taxon>
        <taxon>Moraxellaceae</taxon>
        <taxon>Alkanindiges</taxon>
    </lineage>
</organism>
<sequence>MTSSRTYSKKARQKDLNKLLTSEILGEQLFKVAARLSADASQRRKWQLLAALESQTKDYFLQYLKQSQQHAKADVIAKLQASASGAALALLPWKMAMQLLEDGTRQFLQAFKRLQQHSSPEDLAFFTYVVEHELAIQRFAQLEQQGHTEQSLQPVLALMDSGMPLKSGFNQQ</sequence>
<dbReference type="OrthoDB" id="6688124at2"/>
<dbReference type="RefSeq" id="WP_076877489.1">
    <property type="nucleotide sequence ID" value="NZ_MLCN01000010.1"/>
</dbReference>
<keyword evidence="2" id="KW-1185">Reference proteome</keyword>
<evidence type="ECO:0000313" key="2">
    <source>
        <dbReference type="Proteomes" id="UP000192132"/>
    </source>
</evidence>
<protein>
    <submittedName>
        <fullName evidence="1">Uncharacterized protein</fullName>
    </submittedName>
</protein>
<dbReference type="Proteomes" id="UP000192132">
    <property type="component" value="Unassembled WGS sequence"/>
</dbReference>
<accession>A0A1S8CX64</accession>
<name>A0A1S8CX64_9GAMM</name>
<gene>
    <name evidence="1" type="ORF">BKE30_04715</name>
</gene>
<reference evidence="1 2" key="1">
    <citation type="submission" date="2016-10" db="EMBL/GenBank/DDBJ databases">
        <title>Draft Genome sequence of Alkanindiges sp. strain H1.</title>
        <authorList>
            <person name="Subhash Y."/>
            <person name="Lee S."/>
        </authorList>
    </citation>
    <scope>NUCLEOTIDE SEQUENCE [LARGE SCALE GENOMIC DNA]</scope>
    <source>
        <strain evidence="1 2">H1</strain>
    </source>
</reference>
<comment type="caution">
    <text evidence="1">The sequence shown here is derived from an EMBL/GenBank/DDBJ whole genome shotgun (WGS) entry which is preliminary data.</text>
</comment>
<dbReference type="AlphaFoldDB" id="A0A1S8CX64"/>
<evidence type="ECO:0000313" key="1">
    <source>
        <dbReference type="EMBL" id="ONG41409.1"/>
    </source>
</evidence>